<keyword evidence="4" id="KW-1185">Reference proteome</keyword>
<keyword evidence="1" id="KW-0472">Membrane</keyword>
<proteinExistence type="predicted"/>
<dbReference type="AlphaFoldDB" id="A0A4T3EZ77"/>
<protein>
    <submittedName>
        <fullName evidence="3">Pilus assembly protein</fullName>
    </submittedName>
</protein>
<dbReference type="Proteomes" id="UP000309389">
    <property type="component" value="Unassembled WGS sequence"/>
</dbReference>
<dbReference type="OrthoDB" id="7306064at2"/>
<evidence type="ECO:0000259" key="2">
    <source>
        <dbReference type="Pfam" id="PF07811"/>
    </source>
</evidence>
<reference evidence="3 4" key="1">
    <citation type="submission" date="2019-04" db="EMBL/GenBank/DDBJ databases">
        <title>Altererythrobacter aquimixticola sp. nov., isolated from sediment of junction between the ocean and a freshwater spring.</title>
        <authorList>
            <person name="Yoon J.-H."/>
        </authorList>
    </citation>
    <scope>NUCLEOTIDE SEQUENCE [LARGE SCALE GENOMIC DNA]</scope>
    <source>
        <strain evidence="3 4">SSKS-13</strain>
    </source>
</reference>
<organism evidence="3 4">
    <name type="scientific">Alteraurantiacibacter aquimixticola</name>
    <dbReference type="NCBI Taxonomy" id="2489173"/>
    <lineage>
        <taxon>Bacteria</taxon>
        <taxon>Pseudomonadati</taxon>
        <taxon>Pseudomonadota</taxon>
        <taxon>Alphaproteobacteria</taxon>
        <taxon>Sphingomonadales</taxon>
        <taxon>Erythrobacteraceae</taxon>
        <taxon>Alteraurantiacibacter</taxon>
    </lineage>
</organism>
<dbReference type="EMBL" id="SSHH01000002">
    <property type="protein sequence ID" value="TIX50061.1"/>
    <property type="molecule type" value="Genomic_DNA"/>
</dbReference>
<evidence type="ECO:0000256" key="1">
    <source>
        <dbReference type="SAM" id="Phobius"/>
    </source>
</evidence>
<dbReference type="Pfam" id="PF07811">
    <property type="entry name" value="TadE"/>
    <property type="match status" value="1"/>
</dbReference>
<keyword evidence="1" id="KW-1133">Transmembrane helix</keyword>
<dbReference type="RefSeq" id="WP_136693081.1">
    <property type="nucleotide sequence ID" value="NZ_SSHH01000002.1"/>
</dbReference>
<evidence type="ECO:0000313" key="4">
    <source>
        <dbReference type="Proteomes" id="UP000309389"/>
    </source>
</evidence>
<comment type="caution">
    <text evidence="3">The sequence shown here is derived from an EMBL/GenBank/DDBJ whole genome shotgun (WGS) entry which is preliminary data.</text>
</comment>
<sequence>MARLRKIRSDETGATVVEFAMVLPILLVMVIGIFDVAMNLYAQSVLQGLMQQAGREFSLEDSRDRQAKVEGYITDQIKLVAPGAQLQFVRDAYFDFSDVGEPETFVDGNSDGECNNGEIFDDYNGNGTFDLDRGESGFGGARDAVLFTSIVTYPRLFPMDGLLGLTDTVTIRASTVLRNQPFDDQDRTFPTGNCS</sequence>
<accession>A0A4T3EZ77</accession>
<name>A0A4T3EZ77_9SPHN</name>
<gene>
    <name evidence="3" type="ORF">E5222_07110</name>
</gene>
<evidence type="ECO:0000313" key="3">
    <source>
        <dbReference type="EMBL" id="TIX50061.1"/>
    </source>
</evidence>
<keyword evidence="1" id="KW-0812">Transmembrane</keyword>
<dbReference type="InterPro" id="IPR012495">
    <property type="entry name" value="TadE-like_dom"/>
</dbReference>
<feature type="domain" description="TadE-like" evidence="2">
    <location>
        <begin position="13"/>
        <end position="55"/>
    </location>
</feature>
<feature type="transmembrane region" description="Helical" evidence="1">
    <location>
        <begin position="12"/>
        <end position="34"/>
    </location>
</feature>